<dbReference type="Gene3D" id="3.40.50.2300">
    <property type="match status" value="1"/>
</dbReference>
<dbReference type="CDD" id="cd00156">
    <property type="entry name" value="REC"/>
    <property type="match status" value="1"/>
</dbReference>
<sequence length="421" mass="46004">MKNVLIVDDEESFLKSIADGLEAYSQDFQVLTAFDGREAIDVLEETPVDLVVTDLKMPRVNGFKLVEHLNKEFPRLPVLVMTAFGSRKIARKLSELGISQFLDKPIEFDHLVGRIFDQLDAGSRGRLQGIALPTFLQLIEMEKKTCTLQVQSGDQIGLLYFLKGELINAETSGMDGEEAASKIVTWEDPDIAVDSVLRKKKRTIDTKLGPLLMDAYRLHDERGAELADEESDVEFDLGLKVPPPPPPPTNGATRTQDSKSNDNTKSNDNSNKTSKKKSTAKSASVTESNMSVRDTLKELADLEGFAGVGIFTPNGESLAMLAGDGYKDKLKTMGVLANNVLLNAQKASLDMGAGRGQLVHVMAEEAHILVRCLNEGDDPLKSAPGKAHYHTVLVLENDNGLGMAKLKLNSVIAKLADDFRP</sequence>
<gene>
    <name evidence="6" type="ORF">FIV42_25435</name>
</gene>
<dbReference type="PANTHER" id="PTHR44591">
    <property type="entry name" value="STRESS RESPONSE REGULATOR PROTEIN 1"/>
    <property type="match status" value="1"/>
</dbReference>
<dbReference type="Pfam" id="PF00072">
    <property type="entry name" value="Response_reg"/>
    <property type="match status" value="1"/>
</dbReference>
<name>A0A4Y6Q0C3_PERCE</name>
<dbReference type="OrthoDB" id="5487947at2"/>
<dbReference type="InterPro" id="IPR011006">
    <property type="entry name" value="CheY-like_superfamily"/>
</dbReference>
<dbReference type="GO" id="GO:0000160">
    <property type="term" value="P:phosphorelay signal transduction system"/>
    <property type="evidence" value="ECO:0007669"/>
    <property type="project" value="UniProtKB-KW"/>
</dbReference>
<evidence type="ECO:0000256" key="2">
    <source>
        <dbReference type="ARBA" id="ARBA00023012"/>
    </source>
</evidence>
<feature type="compositionally biased region" description="Low complexity" evidence="4">
    <location>
        <begin position="263"/>
        <end position="272"/>
    </location>
</feature>
<dbReference type="PANTHER" id="PTHR44591:SF14">
    <property type="entry name" value="PROTEIN PILG"/>
    <property type="match status" value="1"/>
</dbReference>
<evidence type="ECO:0000256" key="1">
    <source>
        <dbReference type="ARBA" id="ARBA00022553"/>
    </source>
</evidence>
<accession>A0A5B8YBT2</accession>
<dbReference type="AlphaFoldDB" id="A0A4Y6Q0C3"/>
<keyword evidence="1 3" id="KW-0597">Phosphoprotein</keyword>
<dbReference type="Proteomes" id="UP000315995">
    <property type="component" value="Chromosome"/>
</dbReference>
<dbReference type="InterPro" id="IPR025497">
    <property type="entry name" value="PatA-like_N"/>
</dbReference>
<evidence type="ECO:0000256" key="3">
    <source>
        <dbReference type="PROSITE-ProRule" id="PRU00169"/>
    </source>
</evidence>
<feature type="domain" description="Response regulatory" evidence="5">
    <location>
        <begin position="3"/>
        <end position="119"/>
    </location>
</feature>
<feature type="modified residue" description="4-aspartylphosphate" evidence="3">
    <location>
        <position position="54"/>
    </location>
</feature>
<dbReference type="InterPro" id="IPR050595">
    <property type="entry name" value="Bact_response_regulator"/>
</dbReference>
<evidence type="ECO:0000313" key="6">
    <source>
        <dbReference type="EMBL" id="QDG53963.1"/>
    </source>
</evidence>
<keyword evidence="7" id="KW-1185">Reference proteome</keyword>
<evidence type="ECO:0000259" key="5">
    <source>
        <dbReference type="PROSITE" id="PS50110"/>
    </source>
</evidence>
<organism evidence="6 7">
    <name type="scientific">Persicimonas caeni</name>
    <dbReference type="NCBI Taxonomy" id="2292766"/>
    <lineage>
        <taxon>Bacteria</taxon>
        <taxon>Deltaproteobacteria</taxon>
        <taxon>Bradymonadales</taxon>
        <taxon>Bradymonadaceae</taxon>
        <taxon>Persicimonas</taxon>
    </lineage>
</organism>
<dbReference type="Pfam" id="PF14332">
    <property type="entry name" value="DUF4388"/>
    <property type="match status" value="1"/>
</dbReference>
<feature type="compositionally biased region" description="Acidic residues" evidence="4">
    <location>
        <begin position="226"/>
        <end position="235"/>
    </location>
</feature>
<dbReference type="SUPFAM" id="SSF52172">
    <property type="entry name" value="CheY-like"/>
    <property type="match status" value="1"/>
</dbReference>
<dbReference type="InterPro" id="IPR001789">
    <property type="entry name" value="Sig_transdc_resp-reg_receiver"/>
</dbReference>
<reference evidence="6 7" key="1">
    <citation type="submission" date="2019-06" db="EMBL/GenBank/DDBJ databases">
        <title>Persicimonas caeni gen. nov., sp. nov., a predatory bacterium isolated from solar saltern.</title>
        <authorList>
            <person name="Wang S."/>
        </authorList>
    </citation>
    <scope>NUCLEOTIDE SEQUENCE [LARGE SCALE GENOMIC DNA]</scope>
    <source>
        <strain evidence="6 7">YN101</strain>
    </source>
</reference>
<protein>
    <submittedName>
        <fullName evidence="6">Response regulator</fullName>
    </submittedName>
</protein>
<dbReference type="EMBL" id="CP041186">
    <property type="protein sequence ID" value="QDG53963.1"/>
    <property type="molecule type" value="Genomic_DNA"/>
</dbReference>
<accession>A0A4Y6Q0C3</accession>
<proteinExistence type="predicted"/>
<evidence type="ECO:0000256" key="4">
    <source>
        <dbReference type="SAM" id="MobiDB-lite"/>
    </source>
</evidence>
<dbReference type="RefSeq" id="WP_141200413.1">
    <property type="nucleotide sequence ID" value="NZ_CP041186.1"/>
</dbReference>
<feature type="region of interest" description="Disordered" evidence="4">
    <location>
        <begin position="224"/>
        <end position="290"/>
    </location>
</feature>
<dbReference type="SMART" id="SM00448">
    <property type="entry name" value="REC"/>
    <property type="match status" value="1"/>
</dbReference>
<evidence type="ECO:0000313" key="7">
    <source>
        <dbReference type="Proteomes" id="UP000315995"/>
    </source>
</evidence>
<keyword evidence="2" id="KW-0902">Two-component regulatory system</keyword>
<dbReference type="PROSITE" id="PS50110">
    <property type="entry name" value="RESPONSE_REGULATORY"/>
    <property type="match status" value="1"/>
</dbReference>